<evidence type="ECO:0000256" key="3">
    <source>
        <dbReference type="ARBA" id="ARBA00022989"/>
    </source>
</evidence>
<evidence type="ECO:0000259" key="6">
    <source>
        <dbReference type="Pfam" id="PF01490"/>
    </source>
</evidence>
<comment type="subcellular location">
    <subcellularLocation>
        <location evidence="1">Membrane</location>
        <topology evidence="1">Multi-pass membrane protein</topology>
    </subcellularLocation>
</comment>
<dbReference type="InterPro" id="IPR013057">
    <property type="entry name" value="AA_transpt_TM"/>
</dbReference>
<dbReference type="GO" id="GO:0005737">
    <property type="term" value="C:cytoplasm"/>
    <property type="evidence" value="ECO:0007669"/>
    <property type="project" value="TreeGrafter"/>
</dbReference>
<reference evidence="7" key="2">
    <citation type="submission" date="2014-07" db="EMBL/GenBank/DDBJ databases">
        <authorList>
            <person name="Hull J."/>
        </authorList>
    </citation>
    <scope>NUCLEOTIDE SEQUENCE</scope>
</reference>
<gene>
    <name evidence="7" type="primary">ispH_7</name>
    <name evidence="8" type="synonym">ispH_0</name>
    <name evidence="7" type="ORF">CM83_57048</name>
    <name evidence="8" type="ORF">CM83_57052</name>
</gene>
<dbReference type="PANTHER" id="PTHR22950:SF702">
    <property type="entry name" value="AMINO ACID TRANSPORTER PROTEIN"/>
    <property type="match status" value="1"/>
</dbReference>
<keyword evidence="3 5" id="KW-1133">Transmembrane helix</keyword>
<evidence type="ECO:0000256" key="4">
    <source>
        <dbReference type="ARBA" id="ARBA00023136"/>
    </source>
</evidence>
<evidence type="ECO:0000256" key="1">
    <source>
        <dbReference type="ARBA" id="ARBA00004141"/>
    </source>
</evidence>
<dbReference type="GO" id="GO:0016020">
    <property type="term" value="C:membrane"/>
    <property type="evidence" value="ECO:0007669"/>
    <property type="project" value="UniProtKB-SubCell"/>
</dbReference>
<protein>
    <submittedName>
        <fullName evidence="7">4-hydroxy-3-methylbut-2-enyl diphosphate reductase</fullName>
    </submittedName>
</protein>
<evidence type="ECO:0000256" key="5">
    <source>
        <dbReference type="SAM" id="Phobius"/>
    </source>
</evidence>
<dbReference type="Pfam" id="PF01490">
    <property type="entry name" value="Aa_trans"/>
    <property type="match status" value="1"/>
</dbReference>
<feature type="transmembrane region" description="Helical" evidence="5">
    <location>
        <begin position="54"/>
        <end position="73"/>
    </location>
</feature>
<accession>A0A0A9WL32</accession>
<evidence type="ECO:0000313" key="8">
    <source>
        <dbReference type="EMBL" id="JAG05571.1"/>
    </source>
</evidence>
<dbReference type="PANTHER" id="PTHR22950">
    <property type="entry name" value="AMINO ACID TRANSPORTER"/>
    <property type="match status" value="1"/>
</dbReference>
<feature type="transmembrane region" description="Helical" evidence="5">
    <location>
        <begin position="23"/>
        <end position="42"/>
    </location>
</feature>
<proteinExistence type="predicted"/>
<dbReference type="AlphaFoldDB" id="A0A0A9WL32"/>
<keyword evidence="2 5" id="KW-0812">Transmembrane</keyword>
<sequence length="111" mass="12220">MGTLLDGFISNSSHVPEYLKTKSGIRVLTSLVWLVAILPLCLPKEINSLRMASFVAMFFVIFFVICMVVSSGQYLHTNGLRNDVIIIQGGNTAVEGLSIFMFCYIAQVNAL</sequence>
<organism evidence="7">
    <name type="scientific">Lygus hesperus</name>
    <name type="common">Western plant bug</name>
    <dbReference type="NCBI Taxonomy" id="30085"/>
    <lineage>
        <taxon>Eukaryota</taxon>
        <taxon>Metazoa</taxon>
        <taxon>Ecdysozoa</taxon>
        <taxon>Arthropoda</taxon>
        <taxon>Hexapoda</taxon>
        <taxon>Insecta</taxon>
        <taxon>Pterygota</taxon>
        <taxon>Neoptera</taxon>
        <taxon>Paraneoptera</taxon>
        <taxon>Hemiptera</taxon>
        <taxon>Heteroptera</taxon>
        <taxon>Panheteroptera</taxon>
        <taxon>Cimicomorpha</taxon>
        <taxon>Miridae</taxon>
        <taxon>Mirini</taxon>
        <taxon>Lygus</taxon>
    </lineage>
</organism>
<evidence type="ECO:0000313" key="7">
    <source>
        <dbReference type="EMBL" id="JAG05570.1"/>
    </source>
</evidence>
<dbReference type="EMBL" id="GBHO01038033">
    <property type="protein sequence ID" value="JAG05571.1"/>
    <property type="molecule type" value="Transcribed_RNA"/>
</dbReference>
<feature type="domain" description="Amino acid transporter transmembrane" evidence="6">
    <location>
        <begin position="26"/>
        <end position="108"/>
    </location>
</feature>
<feature type="transmembrane region" description="Helical" evidence="5">
    <location>
        <begin position="85"/>
        <end position="106"/>
    </location>
</feature>
<dbReference type="EMBL" id="GBHO01038034">
    <property type="protein sequence ID" value="JAG05570.1"/>
    <property type="molecule type" value="Transcribed_RNA"/>
</dbReference>
<evidence type="ECO:0000256" key="2">
    <source>
        <dbReference type="ARBA" id="ARBA00022692"/>
    </source>
</evidence>
<keyword evidence="4 5" id="KW-0472">Membrane</keyword>
<name>A0A0A9WL32_LYGHE</name>
<dbReference type="GO" id="GO:0015179">
    <property type="term" value="F:L-amino acid transmembrane transporter activity"/>
    <property type="evidence" value="ECO:0007669"/>
    <property type="project" value="TreeGrafter"/>
</dbReference>
<reference evidence="7" key="1">
    <citation type="journal article" date="2014" name="PLoS ONE">
        <title>Transcriptome-Based Identification of ABC Transporters in the Western Tarnished Plant Bug Lygus hesperus.</title>
        <authorList>
            <person name="Hull J.J."/>
            <person name="Chaney K."/>
            <person name="Geib S.M."/>
            <person name="Fabrick J.A."/>
            <person name="Brent C.S."/>
            <person name="Walsh D."/>
            <person name="Lavine L.C."/>
        </authorList>
    </citation>
    <scope>NUCLEOTIDE SEQUENCE</scope>
</reference>